<dbReference type="Proteomes" id="UP001371218">
    <property type="component" value="Unassembled WGS sequence"/>
</dbReference>
<evidence type="ECO:0000259" key="3">
    <source>
        <dbReference type="PROSITE" id="PS50930"/>
    </source>
</evidence>
<feature type="compositionally biased region" description="Polar residues" evidence="1">
    <location>
        <begin position="178"/>
        <end position="188"/>
    </location>
</feature>
<keyword evidence="2" id="KW-0472">Membrane</keyword>
<evidence type="ECO:0000313" key="4">
    <source>
        <dbReference type="EMBL" id="MEK8029585.1"/>
    </source>
</evidence>
<dbReference type="Gene3D" id="2.40.50.1020">
    <property type="entry name" value="LytTr DNA-binding domain"/>
    <property type="match status" value="1"/>
</dbReference>
<dbReference type="PANTHER" id="PTHR37299:SF1">
    <property type="entry name" value="STAGE 0 SPORULATION PROTEIN A HOMOLOG"/>
    <property type="match status" value="1"/>
</dbReference>
<keyword evidence="4" id="KW-0238">DNA-binding</keyword>
<dbReference type="Pfam" id="PF04397">
    <property type="entry name" value="LytTR"/>
    <property type="match status" value="1"/>
</dbReference>
<proteinExistence type="predicted"/>
<dbReference type="InterPro" id="IPR012379">
    <property type="entry name" value="LytTR_MHYE"/>
</dbReference>
<organism evidence="4 5">
    <name type="scientific">Ideonella lacteola</name>
    <dbReference type="NCBI Taxonomy" id="2984193"/>
    <lineage>
        <taxon>Bacteria</taxon>
        <taxon>Pseudomonadati</taxon>
        <taxon>Pseudomonadota</taxon>
        <taxon>Betaproteobacteria</taxon>
        <taxon>Burkholderiales</taxon>
        <taxon>Sphaerotilaceae</taxon>
        <taxon>Ideonella</taxon>
    </lineage>
</organism>
<gene>
    <name evidence="4" type="ORF">AACH06_02025</name>
</gene>
<keyword evidence="2" id="KW-1133">Transmembrane helix</keyword>
<sequence length="341" mass="38187">MQARDDLLQRYLAHRRAIEVTGWCLLFTLQIAANSLTLAVDVRRLALPFEPWEWITWEASSNLAWLVLVPAVAWVLQLRPLYLGVLRAHLPWHLAASLGISLLHVLAMVGLRKLVYRAQGAVYDFGHWPTELAYEALKDVRSYSLIVGIMLGYRLLLWRWQGEASVLQAPDDDERTEPGTSASAQPAASLSVPALELPNGPPNEQPNGPTTDPSLQSADQEPGIPEAVAAAPPERFLIKKLGKEFLLPTEEIEWVQACGNYVNLHRRQHDYPLRSTLATMERRLQAHGFVRVHRSYLANLAMVAVIEPTESGDARLRMADGTSTLPCSRTYLDALRERLRG</sequence>
<dbReference type="SMART" id="SM00850">
    <property type="entry name" value="LytTR"/>
    <property type="match status" value="1"/>
</dbReference>
<dbReference type="PIRSF" id="PIRSF031767">
    <property type="entry name" value="MHYE_LytTR"/>
    <property type="match status" value="1"/>
</dbReference>
<keyword evidence="5" id="KW-1185">Reference proteome</keyword>
<feature type="transmembrane region" description="Helical" evidence="2">
    <location>
        <begin position="20"/>
        <end position="39"/>
    </location>
</feature>
<evidence type="ECO:0000256" key="2">
    <source>
        <dbReference type="SAM" id="Phobius"/>
    </source>
</evidence>
<evidence type="ECO:0000256" key="1">
    <source>
        <dbReference type="SAM" id="MobiDB-lite"/>
    </source>
</evidence>
<name>A0ABU9BLS5_9BURK</name>
<keyword evidence="2" id="KW-0812">Transmembrane</keyword>
<evidence type="ECO:0000313" key="5">
    <source>
        <dbReference type="Proteomes" id="UP001371218"/>
    </source>
</evidence>
<reference evidence="4 5" key="1">
    <citation type="submission" date="2024-04" db="EMBL/GenBank/DDBJ databases">
        <title>Novel species of the genus Ideonella isolated from streams.</title>
        <authorList>
            <person name="Lu H."/>
        </authorList>
    </citation>
    <scope>NUCLEOTIDE SEQUENCE [LARGE SCALE GENOMIC DNA]</scope>
    <source>
        <strain evidence="4 5">DXS29W</strain>
    </source>
</reference>
<feature type="compositionally biased region" description="Polar residues" evidence="1">
    <location>
        <begin position="210"/>
        <end position="219"/>
    </location>
</feature>
<feature type="transmembrane region" description="Helical" evidence="2">
    <location>
        <begin position="90"/>
        <end position="111"/>
    </location>
</feature>
<feature type="region of interest" description="Disordered" evidence="1">
    <location>
        <begin position="169"/>
        <end position="188"/>
    </location>
</feature>
<dbReference type="InterPro" id="IPR007492">
    <property type="entry name" value="LytTR_DNA-bd_dom"/>
</dbReference>
<feature type="transmembrane region" description="Helical" evidence="2">
    <location>
        <begin position="59"/>
        <end position="78"/>
    </location>
</feature>
<dbReference type="RefSeq" id="WP_341423922.1">
    <property type="nucleotide sequence ID" value="NZ_JBBUTG010000001.1"/>
</dbReference>
<feature type="region of interest" description="Disordered" evidence="1">
    <location>
        <begin position="193"/>
        <end position="220"/>
    </location>
</feature>
<dbReference type="PANTHER" id="PTHR37299">
    <property type="entry name" value="TRANSCRIPTIONAL REGULATOR-RELATED"/>
    <property type="match status" value="1"/>
</dbReference>
<dbReference type="EMBL" id="JBBUTG010000001">
    <property type="protein sequence ID" value="MEK8029585.1"/>
    <property type="molecule type" value="Genomic_DNA"/>
</dbReference>
<dbReference type="PROSITE" id="PS50930">
    <property type="entry name" value="HTH_LYTTR"/>
    <property type="match status" value="1"/>
</dbReference>
<dbReference type="GO" id="GO:0003677">
    <property type="term" value="F:DNA binding"/>
    <property type="evidence" value="ECO:0007669"/>
    <property type="project" value="UniProtKB-KW"/>
</dbReference>
<protein>
    <submittedName>
        <fullName evidence="4">LytTR family DNA-binding domain-containing protein</fullName>
    </submittedName>
</protein>
<feature type="domain" description="HTH LytTR-type" evidence="3">
    <location>
        <begin position="236"/>
        <end position="341"/>
    </location>
</feature>
<dbReference type="InterPro" id="IPR046947">
    <property type="entry name" value="LytR-like"/>
</dbReference>
<accession>A0ABU9BLS5</accession>
<comment type="caution">
    <text evidence="4">The sequence shown here is derived from an EMBL/GenBank/DDBJ whole genome shotgun (WGS) entry which is preliminary data.</text>
</comment>